<evidence type="ECO:0000313" key="1">
    <source>
        <dbReference type="EMBL" id="RCV32765.1"/>
    </source>
</evidence>
<sequence>MPGCCGIMSTGAPISGRGTRHGAPRKLCRSNGEQHNVSVVIQKLIGCRWGWWE</sequence>
<protein>
    <submittedName>
        <fullName evidence="1">Uncharacterized protein</fullName>
    </submittedName>
</protein>
<organism evidence="1">
    <name type="scientific">Setaria italica</name>
    <name type="common">Foxtail millet</name>
    <name type="synonym">Panicum italicum</name>
    <dbReference type="NCBI Taxonomy" id="4555"/>
    <lineage>
        <taxon>Eukaryota</taxon>
        <taxon>Viridiplantae</taxon>
        <taxon>Streptophyta</taxon>
        <taxon>Embryophyta</taxon>
        <taxon>Tracheophyta</taxon>
        <taxon>Spermatophyta</taxon>
        <taxon>Magnoliopsida</taxon>
        <taxon>Liliopsida</taxon>
        <taxon>Poales</taxon>
        <taxon>Poaceae</taxon>
        <taxon>PACMAD clade</taxon>
        <taxon>Panicoideae</taxon>
        <taxon>Panicodae</taxon>
        <taxon>Paniceae</taxon>
        <taxon>Cenchrinae</taxon>
        <taxon>Setaria</taxon>
    </lineage>
</organism>
<reference evidence="1" key="1">
    <citation type="journal article" date="2012" name="Nat. Biotechnol.">
        <title>Reference genome sequence of the model plant Setaria.</title>
        <authorList>
            <person name="Bennetzen J.L."/>
            <person name="Schmutz J."/>
            <person name="Wang H."/>
            <person name="Percifield R."/>
            <person name="Hawkins J."/>
            <person name="Pontaroli A.C."/>
            <person name="Estep M."/>
            <person name="Feng L."/>
            <person name="Vaughn J.N."/>
            <person name="Grimwood J."/>
            <person name="Jenkins J."/>
            <person name="Barry K."/>
            <person name="Lindquist E."/>
            <person name="Hellsten U."/>
            <person name="Deshpande S."/>
            <person name="Wang X."/>
            <person name="Wu X."/>
            <person name="Mitros T."/>
            <person name="Triplett J."/>
            <person name="Yang X."/>
            <person name="Ye C.Y."/>
            <person name="Mauro-Herrera M."/>
            <person name="Wang L."/>
            <person name="Li P."/>
            <person name="Sharma M."/>
            <person name="Sharma R."/>
            <person name="Ronald P.C."/>
            <person name="Panaud O."/>
            <person name="Kellogg E.A."/>
            <person name="Brutnell T.P."/>
            <person name="Doust A.N."/>
            <person name="Tuskan G.A."/>
            <person name="Rokhsar D."/>
            <person name="Devos K.M."/>
        </authorList>
    </citation>
    <scope>NUCLEOTIDE SEQUENCE [LARGE SCALE GENOMIC DNA]</scope>
    <source>
        <strain evidence="1">Yugu1</strain>
    </source>
</reference>
<accession>A0A368RRL0</accession>
<dbReference type="AlphaFoldDB" id="A0A368RRL0"/>
<gene>
    <name evidence="1" type="ORF">SETIT_7G028900v2</name>
</gene>
<reference evidence="1" key="2">
    <citation type="submission" date="2015-07" db="EMBL/GenBank/DDBJ databases">
        <authorList>
            <person name="Noorani M."/>
        </authorList>
    </citation>
    <scope>NUCLEOTIDE SEQUENCE</scope>
    <source>
        <strain evidence="1">Yugu1</strain>
    </source>
</reference>
<dbReference type="EMBL" id="CM003534">
    <property type="protein sequence ID" value="RCV32765.1"/>
    <property type="molecule type" value="Genomic_DNA"/>
</dbReference>
<proteinExistence type="predicted"/>
<name>A0A368RRL0_SETIT</name>